<evidence type="ECO:0000256" key="4">
    <source>
        <dbReference type="ARBA" id="ARBA00022835"/>
    </source>
</evidence>
<dbReference type="Gene3D" id="3.30.230.70">
    <property type="entry name" value="GHMP Kinase, N-terminal domain"/>
    <property type="match status" value="1"/>
</dbReference>
<protein>
    <recommendedName>
        <fullName evidence="6">Exoribonuclease phosphorolytic domain-containing protein</fullName>
    </recommendedName>
</protein>
<evidence type="ECO:0000259" key="6">
    <source>
        <dbReference type="Pfam" id="PF01138"/>
    </source>
</evidence>
<proteinExistence type="inferred from homology"/>
<reference evidence="8" key="1">
    <citation type="journal article" date="2018" name="Nat. Microbiol.">
        <title>Leveraging single-cell genomics to expand the fungal tree of life.</title>
        <authorList>
            <person name="Ahrendt S.R."/>
            <person name="Quandt C.A."/>
            <person name="Ciobanu D."/>
            <person name="Clum A."/>
            <person name="Salamov A."/>
            <person name="Andreopoulos B."/>
            <person name="Cheng J.F."/>
            <person name="Woyke T."/>
            <person name="Pelin A."/>
            <person name="Henrissat B."/>
            <person name="Reynolds N.K."/>
            <person name="Benny G.L."/>
            <person name="Smith M.E."/>
            <person name="James T.Y."/>
            <person name="Grigoriev I.V."/>
        </authorList>
    </citation>
    <scope>NUCLEOTIDE SEQUENCE [LARGE SCALE GENOMIC DNA]</scope>
    <source>
        <strain evidence="8">Baker2002</strain>
    </source>
</reference>
<dbReference type="InterPro" id="IPR050080">
    <property type="entry name" value="RNase_PH"/>
</dbReference>
<dbReference type="GO" id="GO:0005730">
    <property type="term" value="C:nucleolus"/>
    <property type="evidence" value="ECO:0007669"/>
    <property type="project" value="TreeGrafter"/>
</dbReference>
<feature type="domain" description="Exoribonuclease phosphorolytic" evidence="6">
    <location>
        <begin position="5"/>
        <end position="140"/>
    </location>
</feature>
<dbReference type="InterPro" id="IPR001247">
    <property type="entry name" value="ExoRNase_PH_dom1"/>
</dbReference>
<evidence type="ECO:0000256" key="2">
    <source>
        <dbReference type="ARBA" id="ARBA00006678"/>
    </source>
</evidence>
<dbReference type="GO" id="GO:0003723">
    <property type="term" value="F:RNA binding"/>
    <property type="evidence" value="ECO:0007669"/>
    <property type="project" value="TreeGrafter"/>
</dbReference>
<comment type="subcellular location">
    <subcellularLocation>
        <location evidence="1">Nucleus</location>
    </subcellularLocation>
</comment>
<dbReference type="SUPFAM" id="SSF55666">
    <property type="entry name" value="Ribonuclease PH domain 2-like"/>
    <property type="match status" value="1"/>
</dbReference>
<evidence type="ECO:0000256" key="1">
    <source>
        <dbReference type="ARBA" id="ARBA00004123"/>
    </source>
</evidence>
<dbReference type="GO" id="GO:0034475">
    <property type="term" value="P:U4 snRNA 3'-end processing"/>
    <property type="evidence" value="ECO:0007669"/>
    <property type="project" value="TreeGrafter"/>
</dbReference>
<dbReference type="InterPro" id="IPR027408">
    <property type="entry name" value="PNPase/RNase_PH_dom_sf"/>
</dbReference>
<dbReference type="GO" id="GO:0071028">
    <property type="term" value="P:nuclear mRNA surveillance"/>
    <property type="evidence" value="ECO:0007669"/>
    <property type="project" value="TreeGrafter"/>
</dbReference>
<dbReference type="PANTHER" id="PTHR11953:SF1">
    <property type="entry name" value="EXOSOME COMPLEX COMPONENT RRP46"/>
    <property type="match status" value="1"/>
</dbReference>
<gene>
    <name evidence="7" type="ORF">METBISCDRAFT_31417</name>
</gene>
<evidence type="ECO:0000313" key="7">
    <source>
        <dbReference type="EMBL" id="RKP29811.1"/>
    </source>
</evidence>
<comment type="similarity">
    <text evidence="2">Belongs to the RNase PH family.</text>
</comment>
<keyword evidence="5" id="KW-0539">Nucleus</keyword>
<dbReference type="InterPro" id="IPR036345">
    <property type="entry name" value="ExoRNase_PH_dom2_sf"/>
</dbReference>
<dbReference type="GO" id="GO:0000176">
    <property type="term" value="C:nuclear exosome (RNase complex)"/>
    <property type="evidence" value="ECO:0007669"/>
    <property type="project" value="UniProtKB-ARBA"/>
</dbReference>
<dbReference type="GO" id="GO:0016075">
    <property type="term" value="P:rRNA catabolic process"/>
    <property type="evidence" value="ECO:0007669"/>
    <property type="project" value="TreeGrafter"/>
</dbReference>
<evidence type="ECO:0000256" key="3">
    <source>
        <dbReference type="ARBA" id="ARBA00022552"/>
    </source>
</evidence>
<keyword evidence="3" id="KW-0698">rRNA processing</keyword>
<dbReference type="AlphaFoldDB" id="A0A4P9ZCI0"/>
<dbReference type="GO" id="GO:0000467">
    <property type="term" value="P:exonucleolytic trimming to generate mature 3'-end of 5.8S rRNA from tricistronic rRNA transcript (SSU-rRNA, 5.8S rRNA, LSU-rRNA)"/>
    <property type="evidence" value="ECO:0007669"/>
    <property type="project" value="UniProtKB-ARBA"/>
</dbReference>
<dbReference type="EMBL" id="ML004474">
    <property type="protein sequence ID" value="RKP29811.1"/>
    <property type="molecule type" value="Genomic_DNA"/>
</dbReference>
<dbReference type="InterPro" id="IPR020568">
    <property type="entry name" value="Ribosomal_Su5_D2-typ_SF"/>
</dbReference>
<dbReference type="PANTHER" id="PTHR11953">
    <property type="entry name" value="EXOSOME COMPLEX COMPONENT"/>
    <property type="match status" value="1"/>
</dbReference>
<organism evidence="7 8">
    <name type="scientific">Metschnikowia bicuspidata</name>
    <dbReference type="NCBI Taxonomy" id="27322"/>
    <lineage>
        <taxon>Eukaryota</taxon>
        <taxon>Fungi</taxon>
        <taxon>Dikarya</taxon>
        <taxon>Ascomycota</taxon>
        <taxon>Saccharomycotina</taxon>
        <taxon>Pichiomycetes</taxon>
        <taxon>Metschnikowiaceae</taxon>
        <taxon>Metschnikowia</taxon>
    </lineage>
</organism>
<name>A0A4P9ZCI0_9ASCO</name>
<dbReference type="GO" id="GO:0071051">
    <property type="term" value="P:poly(A)-dependent snoRNA 3'-end processing"/>
    <property type="evidence" value="ECO:0007669"/>
    <property type="project" value="TreeGrafter"/>
</dbReference>
<dbReference type="OrthoDB" id="27298at2759"/>
<dbReference type="GO" id="GO:0071038">
    <property type="term" value="P:TRAMP-dependent tRNA surveillance pathway"/>
    <property type="evidence" value="ECO:0007669"/>
    <property type="project" value="UniProtKB-ARBA"/>
</dbReference>
<evidence type="ECO:0000313" key="8">
    <source>
        <dbReference type="Proteomes" id="UP000268321"/>
    </source>
</evidence>
<dbReference type="GO" id="GO:0000177">
    <property type="term" value="C:cytoplasmic exosome (RNase complex)"/>
    <property type="evidence" value="ECO:0007669"/>
    <property type="project" value="TreeGrafter"/>
</dbReference>
<evidence type="ECO:0000256" key="5">
    <source>
        <dbReference type="ARBA" id="ARBA00023242"/>
    </source>
</evidence>
<sequence length="242" mass="25936">MSLLRVSLGELDNVDGSARLTVGSTTVVVSVTGPIEPKARKELPTQASLEIVVRPSRGLSSSREKTLDDLLRSVLQAVIVRFKYPRLLIQIVVQFLASDLDKNENGGDTAGTFNTGASYMGSELSAALNGCFFALVDANVALHSSFAATTAAVAESDGATVPIFNAELAVLKRAASHHTICFGIQDKQASKLLLVESNGSFSEEQLMSVIEQSSRECKRIHVDVQRPIVEAKVAADYVWATK</sequence>
<dbReference type="SUPFAM" id="SSF54211">
    <property type="entry name" value="Ribosomal protein S5 domain 2-like"/>
    <property type="match status" value="1"/>
</dbReference>
<dbReference type="Proteomes" id="UP000268321">
    <property type="component" value="Unassembled WGS sequence"/>
</dbReference>
<accession>A0A4P9ZCI0</accession>
<keyword evidence="4" id="KW-0271">Exosome</keyword>
<keyword evidence="8" id="KW-1185">Reference proteome</keyword>
<dbReference type="Pfam" id="PF01138">
    <property type="entry name" value="RNase_PH"/>
    <property type="match status" value="1"/>
</dbReference>